<accession>A0A838A858</accession>
<dbReference type="AlphaFoldDB" id="A0A838A858"/>
<gene>
    <name evidence="3" type="ORF">H0B56_02675</name>
</gene>
<dbReference type="EMBL" id="JACCKD010000001">
    <property type="protein sequence ID" value="MBA0124442.1"/>
    <property type="molecule type" value="Genomic_DNA"/>
</dbReference>
<comment type="caution">
    <text evidence="3">The sequence shown here is derived from an EMBL/GenBank/DDBJ whole genome shotgun (WGS) entry which is preliminary data.</text>
</comment>
<evidence type="ECO:0000256" key="1">
    <source>
        <dbReference type="SAM" id="MobiDB-lite"/>
    </source>
</evidence>
<keyword evidence="2" id="KW-0732">Signal</keyword>
<keyword evidence="4" id="KW-1185">Reference proteome</keyword>
<evidence type="ECO:0000313" key="3">
    <source>
        <dbReference type="EMBL" id="MBA0124442.1"/>
    </source>
</evidence>
<feature type="compositionally biased region" description="Low complexity" evidence="1">
    <location>
        <begin position="23"/>
        <end position="35"/>
    </location>
</feature>
<proteinExistence type="predicted"/>
<evidence type="ECO:0000256" key="2">
    <source>
        <dbReference type="SAM" id="SignalP"/>
    </source>
</evidence>
<dbReference type="Proteomes" id="UP000582974">
    <property type="component" value="Unassembled WGS sequence"/>
</dbReference>
<name>A0A838A858_9PSEU</name>
<organism evidence="3 4">
    <name type="scientific">Haloechinothrix aidingensis</name>
    <dbReference type="NCBI Taxonomy" id="2752311"/>
    <lineage>
        <taxon>Bacteria</taxon>
        <taxon>Bacillati</taxon>
        <taxon>Actinomycetota</taxon>
        <taxon>Actinomycetes</taxon>
        <taxon>Pseudonocardiales</taxon>
        <taxon>Pseudonocardiaceae</taxon>
        <taxon>Haloechinothrix</taxon>
    </lineage>
</organism>
<dbReference type="PROSITE" id="PS51257">
    <property type="entry name" value="PROKAR_LIPOPROTEIN"/>
    <property type="match status" value="1"/>
</dbReference>
<feature type="chain" id="PRO_5038757012" evidence="2">
    <location>
        <begin position="19"/>
        <end position="147"/>
    </location>
</feature>
<reference evidence="3 4" key="1">
    <citation type="submission" date="2020-07" db="EMBL/GenBank/DDBJ databases">
        <title>Genome of Haloechinothrix sp.</title>
        <authorList>
            <person name="Tang S.-K."/>
            <person name="Yang L."/>
            <person name="Zhu W.-Y."/>
        </authorList>
    </citation>
    <scope>NUCLEOTIDE SEQUENCE [LARGE SCALE GENOMIC DNA]</scope>
    <source>
        <strain evidence="3 4">YIM 98757</strain>
    </source>
</reference>
<feature type="signal peptide" evidence="2">
    <location>
        <begin position="1"/>
        <end position="18"/>
    </location>
</feature>
<protein>
    <submittedName>
        <fullName evidence="3">Uncharacterized protein</fullName>
    </submittedName>
</protein>
<sequence>MRSGRVPAVLTAVLIAVAACGANGDDSDGPGPADSTVAGSEETAGSEQRYPDVIDVAVERNGGSFSFEVTISSPYDTAERYADGWRVKDEDGNVYGEHTLMHDHAGEQPFTRTQDGVEIPADVREVIVEGRDKRYGYGGETETVVVR</sequence>
<evidence type="ECO:0000313" key="4">
    <source>
        <dbReference type="Proteomes" id="UP000582974"/>
    </source>
</evidence>
<dbReference type="RefSeq" id="WP_180891305.1">
    <property type="nucleotide sequence ID" value="NZ_JACCKD010000001.1"/>
</dbReference>
<feature type="region of interest" description="Disordered" evidence="1">
    <location>
        <begin position="23"/>
        <end position="50"/>
    </location>
</feature>